<feature type="region of interest" description="Disordered" evidence="1">
    <location>
        <begin position="1"/>
        <end position="32"/>
    </location>
</feature>
<evidence type="ECO:0000313" key="4">
    <source>
        <dbReference type="EMBL" id="OGG28453.1"/>
    </source>
</evidence>
<name>A0A1F6AVD4_9BACT</name>
<keyword evidence="2" id="KW-0812">Transmembrane</keyword>
<keyword evidence="2" id="KW-0472">Membrane</keyword>
<dbReference type="EMBL" id="MFJY01000005">
    <property type="protein sequence ID" value="OGG28453.1"/>
    <property type="molecule type" value="Genomic_DNA"/>
</dbReference>
<dbReference type="Pfam" id="PF13399">
    <property type="entry name" value="LytR_C"/>
    <property type="match status" value="1"/>
</dbReference>
<comment type="caution">
    <text evidence="4">The sequence shown here is derived from an EMBL/GenBank/DDBJ whole genome shotgun (WGS) entry which is preliminary data.</text>
</comment>
<sequence>MPSKRKAAKKEIQPEKSAQEEHPRVEESEAKPVTQVVEVVEEEIVPSAEVAPSQLETLEENEVVENKSDVMDAAKEEVRKEMVDELFDEPNAPVLPEISVHKKSAVNPLIMWVLIVLVVAGITGGGLYIIIQKSALPLPFLAAEPTPTPMPTPTPTPMPAKREDISIQVLNGGGTPGAAGKMKKLLEEKGYTVADTGNTDEYTYEKTEILVKPGKEAYIALLEEDLKDAYTLGSTSATLSSDGSYDAQVIVGKE</sequence>
<feature type="compositionally biased region" description="Basic and acidic residues" evidence="1">
    <location>
        <begin position="9"/>
        <end position="30"/>
    </location>
</feature>
<feature type="domain" description="LytR/CpsA/Psr regulator C-terminal" evidence="3">
    <location>
        <begin position="164"/>
        <end position="253"/>
    </location>
</feature>
<dbReference type="Proteomes" id="UP000178305">
    <property type="component" value="Unassembled WGS sequence"/>
</dbReference>
<dbReference type="Gene3D" id="3.30.70.2390">
    <property type="match status" value="1"/>
</dbReference>
<reference evidence="4 5" key="1">
    <citation type="journal article" date="2016" name="Nat. Commun.">
        <title>Thousands of microbial genomes shed light on interconnected biogeochemical processes in an aquifer system.</title>
        <authorList>
            <person name="Anantharaman K."/>
            <person name="Brown C.T."/>
            <person name="Hug L.A."/>
            <person name="Sharon I."/>
            <person name="Castelle C.J."/>
            <person name="Probst A.J."/>
            <person name="Thomas B.C."/>
            <person name="Singh A."/>
            <person name="Wilkins M.J."/>
            <person name="Karaoz U."/>
            <person name="Brodie E.L."/>
            <person name="Williams K.H."/>
            <person name="Hubbard S.S."/>
            <person name="Banfield J.F."/>
        </authorList>
    </citation>
    <scope>NUCLEOTIDE SEQUENCE [LARGE SCALE GENOMIC DNA]</scope>
</reference>
<protein>
    <recommendedName>
        <fullName evidence="3">LytR/CpsA/Psr regulator C-terminal domain-containing protein</fullName>
    </recommendedName>
</protein>
<feature type="transmembrane region" description="Helical" evidence="2">
    <location>
        <begin position="109"/>
        <end position="131"/>
    </location>
</feature>
<gene>
    <name evidence="4" type="ORF">A3A64_01500</name>
</gene>
<keyword evidence="2" id="KW-1133">Transmembrane helix</keyword>
<evidence type="ECO:0000313" key="5">
    <source>
        <dbReference type="Proteomes" id="UP000178305"/>
    </source>
</evidence>
<accession>A0A1F6AVD4</accession>
<evidence type="ECO:0000256" key="1">
    <source>
        <dbReference type="SAM" id="MobiDB-lite"/>
    </source>
</evidence>
<dbReference type="InterPro" id="IPR027381">
    <property type="entry name" value="LytR/CpsA/Psr_C"/>
</dbReference>
<organism evidence="4 5">
    <name type="scientific">Candidatus Gottesmanbacteria bacterium RIFCSPLOWO2_01_FULL_48_11</name>
    <dbReference type="NCBI Taxonomy" id="1798395"/>
    <lineage>
        <taxon>Bacteria</taxon>
        <taxon>Candidatus Gottesmaniibacteriota</taxon>
    </lineage>
</organism>
<proteinExistence type="predicted"/>
<dbReference type="AlphaFoldDB" id="A0A1F6AVD4"/>
<evidence type="ECO:0000256" key="2">
    <source>
        <dbReference type="SAM" id="Phobius"/>
    </source>
</evidence>
<evidence type="ECO:0000259" key="3">
    <source>
        <dbReference type="Pfam" id="PF13399"/>
    </source>
</evidence>